<name>A0AAN8FHS9_TRICO</name>
<dbReference type="AlphaFoldDB" id="A0AAN8FHS9"/>
<protein>
    <submittedName>
        <fullName evidence="1">Uncharacterized protein</fullName>
    </submittedName>
</protein>
<sequence length="185" mass="20620">MLLLATLVQCCAGATPSAMICPCTASSNYWKVPHEINCSKILQPWTPKARLVELDIFRPNTIRYHNSATVCKIITQKVIYWVNFFGARNKDSVSTEKIVSPEECKQMIRHKTCAYGELAVVGTVVKTQNLLLIDWPTAPFSCCRNYGVTVTNCVSFKTSAYEYHGSSSVESPIGPLPGCQYEDDR</sequence>
<dbReference type="Proteomes" id="UP001331761">
    <property type="component" value="Unassembled WGS sequence"/>
</dbReference>
<proteinExistence type="predicted"/>
<comment type="caution">
    <text evidence="1">The sequence shown here is derived from an EMBL/GenBank/DDBJ whole genome shotgun (WGS) entry which is preliminary data.</text>
</comment>
<evidence type="ECO:0000313" key="2">
    <source>
        <dbReference type="Proteomes" id="UP001331761"/>
    </source>
</evidence>
<dbReference type="EMBL" id="WIXE01008711">
    <property type="protein sequence ID" value="KAK5979057.1"/>
    <property type="molecule type" value="Genomic_DNA"/>
</dbReference>
<accession>A0AAN8FHS9</accession>
<organism evidence="1 2">
    <name type="scientific">Trichostrongylus colubriformis</name>
    <name type="common">Black scour worm</name>
    <dbReference type="NCBI Taxonomy" id="6319"/>
    <lineage>
        <taxon>Eukaryota</taxon>
        <taxon>Metazoa</taxon>
        <taxon>Ecdysozoa</taxon>
        <taxon>Nematoda</taxon>
        <taxon>Chromadorea</taxon>
        <taxon>Rhabditida</taxon>
        <taxon>Rhabditina</taxon>
        <taxon>Rhabditomorpha</taxon>
        <taxon>Strongyloidea</taxon>
        <taxon>Trichostrongylidae</taxon>
        <taxon>Trichostrongylus</taxon>
    </lineage>
</organism>
<evidence type="ECO:0000313" key="1">
    <source>
        <dbReference type="EMBL" id="KAK5979057.1"/>
    </source>
</evidence>
<reference evidence="1 2" key="1">
    <citation type="submission" date="2019-10" db="EMBL/GenBank/DDBJ databases">
        <title>Assembly and Annotation for the nematode Trichostrongylus colubriformis.</title>
        <authorList>
            <person name="Martin J."/>
        </authorList>
    </citation>
    <scope>NUCLEOTIDE SEQUENCE [LARGE SCALE GENOMIC DNA]</scope>
    <source>
        <strain evidence="1">G859</strain>
        <tissue evidence="1">Whole worm</tissue>
    </source>
</reference>
<gene>
    <name evidence="1" type="ORF">GCK32_001621</name>
</gene>
<keyword evidence="2" id="KW-1185">Reference proteome</keyword>